<gene>
    <name evidence="1" type="ORF">CAEBREN_05390</name>
</gene>
<proteinExistence type="predicted"/>
<keyword evidence="2" id="KW-1185">Reference proteome</keyword>
<protein>
    <submittedName>
        <fullName evidence="1">Uncharacterized protein</fullName>
    </submittedName>
</protein>
<name>G0MJU5_CAEBE</name>
<evidence type="ECO:0000313" key="1">
    <source>
        <dbReference type="EMBL" id="EGT32473.1"/>
    </source>
</evidence>
<dbReference type="Proteomes" id="UP000008068">
    <property type="component" value="Unassembled WGS sequence"/>
</dbReference>
<evidence type="ECO:0000313" key="2">
    <source>
        <dbReference type="Proteomes" id="UP000008068"/>
    </source>
</evidence>
<dbReference type="InParanoid" id="G0MJU5"/>
<dbReference type="EMBL" id="GL379797">
    <property type="protein sequence ID" value="EGT32473.1"/>
    <property type="molecule type" value="Genomic_DNA"/>
</dbReference>
<accession>G0MJU5</accession>
<reference evidence="2" key="1">
    <citation type="submission" date="2011-07" db="EMBL/GenBank/DDBJ databases">
        <authorList>
            <consortium name="Caenorhabditis brenneri Sequencing and Analysis Consortium"/>
            <person name="Wilson R.K."/>
        </authorList>
    </citation>
    <scope>NUCLEOTIDE SEQUENCE [LARGE SCALE GENOMIC DNA]</scope>
    <source>
        <strain evidence="2">PB2801</strain>
    </source>
</reference>
<sequence>MIITCFPYCAKLAQIL</sequence>
<organism evidence="2">
    <name type="scientific">Caenorhabditis brenneri</name>
    <name type="common">Nematode worm</name>
    <dbReference type="NCBI Taxonomy" id="135651"/>
    <lineage>
        <taxon>Eukaryota</taxon>
        <taxon>Metazoa</taxon>
        <taxon>Ecdysozoa</taxon>
        <taxon>Nematoda</taxon>
        <taxon>Chromadorea</taxon>
        <taxon>Rhabditida</taxon>
        <taxon>Rhabditina</taxon>
        <taxon>Rhabditomorpha</taxon>
        <taxon>Rhabditoidea</taxon>
        <taxon>Rhabditidae</taxon>
        <taxon>Peloderinae</taxon>
        <taxon>Caenorhabditis</taxon>
    </lineage>
</organism>
<dbReference type="AlphaFoldDB" id="G0MJU5"/>